<organism evidence="2 3">
    <name type="scientific">Paracoccidioides brasiliensis</name>
    <dbReference type="NCBI Taxonomy" id="121759"/>
    <lineage>
        <taxon>Eukaryota</taxon>
        <taxon>Fungi</taxon>
        <taxon>Dikarya</taxon>
        <taxon>Ascomycota</taxon>
        <taxon>Pezizomycotina</taxon>
        <taxon>Eurotiomycetes</taxon>
        <taxon>Eurotiomycetidae</taxon>
        <taxon>Onygenales</taxon>
        <taxon>Ajellomycetaceae</taxon>
        <taxon>Paracoccidioides</taxon>
    </lineage>
</organism>
<proteinExistence type="predicted"/>
<feature type="compositionally biased region" description="Polar residues" evidence="1">
    <location>
        <begin position="20"/>
        <end position="52"/>
    </location>
</feature>
<reference evidence="2 3" key="1">
    <citation type="submission" date="2016-06" db="EMBL/GenBank/DDBJ databases">
        <authorList>
            <person name="Kjaerup R.B."/>
            <person name="Dalgaard T.S."/>
            <person name="Juul-Madsen H.R."/>
        </authorList>
    </citation>
    <scope>NUCLEOTIDE SEQUENCE [LARGE SCALE GENOMIC DNA]</scope>
    <source>
        <strain evidence="2 3">Pb300</strain>
    </source>
</reference>
<comment type="caution">
    <text evidence="2">The sequence shown here is derived from an EMBL/GenBank/DDBJ whole genome shotgun (WGS) entry which is preliminary data.</text>
</comment>
<accession>A0A1D2J2W1</accession>
<dbReference type="VEuPathDB" id="FungiDB:PADG_06554"/>
<evidence type="ECO:0000313" key="2">
    <source>
        <dbReference type="EMBL" id="ODH12635.1"/>
    </source>
</evidence>
<feature type="non-terminal residue" evidence="2">
    <location>
        <position position="1"/>
    </location>
</feature>
<dbReference type="EMBL" id="LZYO01000901">
    <property type="protein sequence ID" value="ODH12635.1"/>
    <property type="molecule type" value="Genomic_DNA"/>
</dbReference>
<dbReference type="Proteomes" id="UP000242814">
    <property type="component" value="Unassembled WGS sequence"/>
</dbReference>
<evidence type="ECO:0000256" key="1">
    <source>
        <dbReference type="SAM" id="MobiDB-lite"/>
    </source>
</evidence>
<evidence type="ECO:0000313" key="3">
    <source>
        <dbReference type="Proteomes" id="UP000242814"/>
    </source>
</evidence>
<protein>
    <submittedName>
        <fullName evidence="2">Uncharacterized protein</fullName>
    </submittedName>
</protein>
<gene>
    <name evidence="2" type="ORF">ACO22_08069</name>
</gene>
<sequence length="102" mass="11057">GHVFEPLELPTEYNVAPASYHTQEGSDTPTFTSPVSPESPSPHQNPTYSPSQPIHGRNHSSLSSTGFNLSLSNAMNTEERSSPRRGYVSGFTEDLPSPESEP</sequence>
<dbReference type="AlphaFoldDB" id="A0A1D2J2W1"/>
<feature type="region of interest" description="Disordered" evidence="1">
    <location>
        <begin position="1"/>
        <end position="102"/>
    </location>
</feature>
<feature type="compositionally biased region" description="Polar residues" evidence="1">
    <location>
        <begin position="59"/>
        <end position="76"/>
    </location>
</feature>
<dbReference type="VEuPathDB" id="FungiDB:PABG_07796"/>
<name>A0A1D2J2W1_PARBR</name>